<reference evidence="1 2" key="1">
    <citation type="submission" date="2017-11" db="EMBL/GenBank/DDBJ databases">
        <title>Infants hospitalized years apart are colonized by the same room-sourced microbial strains.</title>
        <authorList>
            <person name="Brooks B."/>
            <person name="Olm M.R."/>
            <person name="Firek B.A."/>
            <person name="Baker R."/>
            <person name="Thomas B.C."/>
            <person name="Morowitz M.J."/>
            <person name="Banfield J.F."/>
        </authorList>
    </citation>
    <scope>NUCLEOTIDE SEQUENCE [LARGE SCALE GENOMIC DNA]</scope>
    <source>
        <strain evidence="1">S2_009_000_R2_76</strain>
    </source>
</reference>
<name>A0A2W5ED71_9SPHI</name>
<evidence type="ECO:0000313" key="2">
    <source>
        <dbReference type="Proteomes" id="UP000249645"/>
    </source>
</evidence>
<sequence>MDNSTKLLNQIFELKSKIDQEKLTEKFERNFQRLFSLLEEDGLYLKDPIGEPYSDSRTDVEASIVGEESSKMKITKVIKPIVYKKEGQSPVLLQKGVVIVEKA</sequence>
<accession>A0A2W5ED71</accession>
<dbReference type="Proteomes" id="UP000249645">
    <property type="component" value="Unassembled WGS sequence"/>
</dbReference>
<dbReference type="EMBL" id="QFOI01000446">
    <property type="protein sequence ID" value="PZP42235.1"/>
    <property type="molecule type" value="Genomic_DNA"/>
</dbReference>
<gene>
    <name evidence="1" type="ORF">DI598_17165</name>
</gene>
<dbReference type="AlphaFoldDB" id="A0A2W5ED71"/>
<organism evidence="1 2">
    <name type="scientific">Pseudopedobacter saltans</name>
    <dbReference type="NCBI Taxonomy" id="151895"/>
    <lineage>
        <taxon>Bacteria</taxon>
        <taxon>Pseudomonadati</taxon>
        <taxon>Bacteroidota</taxon>
        <taxon>Sphingobacteriia</taxon>
        <taxon>Sphingobacteriales</taxon>
        <taxon>Sphingobacteriaceae</taxon>
        <taxon>Pseudopedobacter</taxon>
    </lineage>
</organism>
<comment type="caution">
    <text evidence="1">The sequence shown here is derived from an EMBL/GenBank/DDBJ whole genome shotgun (WGS) entry which is preliminary data.</text>
</comment>
<evidence type="ECO:0008006" key="3">
    <source>
        <dbReference type="Google" id="ProtNLM"/>
    </source>
</evidence>
<proteinExistence type="predicted"/>
<protein>
    <recommendedName>
        <fullName evidence="3">Nucleotide exchange factor GrpE</fullName>
    </recommendedName>
</protein>
<evidence type="ECO:0000313" key="1">
    <source>
        <dbReference type="EMBL" id="PZP42235.1"/>
    </source>
</evidence>